<dbReference type="GeneID" id="66102385"/>
<comment type="caution">
    <text evidence="2">The sequence shown here is derived from an EMBL/GenBank/DDBJ whole genome shotgun (WGS) entry which is preliminary data.</text>
</comment>
<keyword evidence="3" id="KW-1185">Reference proteome</keyword>
<feature type="transmembrane region" description="Helical" evidence="1">
    <location>
        <begin position="6"/>
        <end position="28"/>
    </location>
</feature>
<dbReference type="RefSeq" id="XP_043038119.1">
    <property type="nucleotide sequence ID" value="XM_043180089.1"/>
</dbReference>
<dbReference type="AlphaFoldDB" id="A0A9P8AQZ1"/>
<evidence type="ECO:0000313" key="3">
    <source>
        <dbReference type="Proteomes" id="UP000812287"/>
    </source>
</evidence>
<evidence type="ECO:0000256" key="1">
    <source>
        <dbReference type="SAM" id="Phobius"/>
    </source>
</evidence>
<proteinExistence type="predicted"/>
<organism evidence="2 3">
    <name type="scientific">Guyanagaster necrorhizus</name>
    <dbReference type="NCBI Taxonomy" id="856835"/>
    <lineage>
        <taxon>Eukaryota</taxon>
        <taxon>Fungi</taxon>
        <taxon>Dikarya</taxon>
        <taxon>Basidiomycota</taxon>
        <taxon>Agaricomycotina</taxon>
        <taxon>Agaricomycetes</taxon>
        <taxon>Agaricomycetidae</taxon>
        <taxon>Agaricales</taxon>
        <taxon>Marasmiineae</taxon>
        <taxon>Physalacriaceae</taxon>
        <taxon>Guyanagaster</taxon>
    </lineage>
</organism>
<name>A0A9P8AQZ1_9AGAR</name>
<keyword evidence="1" id="KW-0812">Transmembrane</keyword>
<gene>
    <name evidence="2" type="ORF">BT62DRAFT_216535</name>
</gene>
<protein>
    <submittedName>
        <fullName evidence="2">Uncharacterized protein</fullName>
    </submittedName>
</protein>
<dbReference type="EMBL" id="MU250539">
    <property type="protein sequence ID" value="KAG7444619.1"/>
    <property type="molecule type" value="Genomic_DNA"/>
</dbReference>
<reference evidence="2" key="1">
    <citation type="submission" date="2020-11" db="EMBL/GenBank/DDBJ databases">
        <title>Adaptations for nitrogen fixation in a non-lichenized fungal sporocarp promotes dispersal by wood-feeding termites.</title>
        <authorList>
            <consortium name="DOE Joint Genome Institute"/>
            <person name="Koch R.A."/>
            <person name="Yoon G."/>
            <person name="Arayal U."/>
            <person name="Lail K."/>
            <person name="Amirebrahimi M."/>
            <person name="Labutti K."/>
            <person name="Lipzen A."/>
            <person name="Riley R."/>
            <person name="Barry K."/>
            <person name="Henrissat B."/>
            <person name="Grigoriev I.V."/>
            <person name="Herr J.R."/>
            <person name="Aime M.C."/>
        </authorList>
    </citation>
    <scope>NUCLEOTIDE SEQUENCE</scope>
    <source>
        <strain evidence="2">MCA 3950</strain>
    </source>
</reference>
<evidence type="ECO:0000313" key="2">
    <source>
        <dbReference type="EMBL" id="KAG7444619.1"/>
    </source>
</evidence>
<keyword evidence="1" id="KW-0472">Membrane</keyword>
<keyword evidence="1" id="KW-1133">Transmembrane helix</keyword>
<accession>A0A9P8AQZ1</accession>
<sequence>MMPIWIYGITFLLHTSIPHCCMFLKIAVTSITRRMISEYPCGGNSSLPIMSCRRWRLFDDHPCIRISGWLR</sequence>
<dbReference type="Proteomes" id="UP000812287">
    <property type="component" value="Unassembled WGS sequence"/>
</dbReference>